<reference evidence="2 3" key="1">
    <citation type="submission" date="2018-09" db="EMBL/GenBank/DDBJ databases">
        <title>Metagenome Assembled Genomes from an Advanced Water Purification Facility.</title>
        <authorList>
            <person name="Stamps B.W."/>
            <person name="Spear J.R."/>
        </authorList>
    </citation>
    <scope>NUCLEOTIDE SEQUENCE [LARGE SCALE GENOMIC DNA]</scope>
    <source>
        <strain evidence="2">Bin_63_2</strain>
    </source>
</reference>
<name>A0A5C7JB75_9BACT</name>
<keyword evidence="1" id="KW-0472">Membrane</keyword>
<comment type="caution">
    <text evidence="2">The sequence shown here is derived from an EMBL/GenBank/DDBJ whole genome shotgun (WGS) entry which is preliminary data.</text>
</comment>
<protein>
    <recommendedName>
        <fullName evidence="4">Tail assembly protein</fullName>
    </recommendedName>
</protein>
<keyword evidence="1" id="KW-1133">Transmembrane helix</keyword>
<accession>A0A5C7JB75</accession>
<feature type="transmembrane region" description="Helical" evidence="1">
    <location>
        <begin position="82"/>
        <end position="100"/>
    </location>
</feature>
<gene>
    <name evidence="2" type="ORF">E6Q11_02245</name>
</gene>
<dbReference type="EMBL" id="SSDS01000038">
    <property type="protein sequence ID" value="TXG77756.1"/>
    <property type="molecule type" value="Genomic_DNA"/>
</dbReference>
<evidence type="ECO:0000256" key="1">
    <source>
        <dbReference type="SAM" id="Phobius"/>
    </source>
</evidence>
<dbReference type="AlphaFoldDB" id="A0A5C7JB75"/>
<sequence length="185" mass="19670">MKIIFHGKFAEDYGKEHYIEAASIVEAIRGLTEQLRFYGDKTIDKRPAAAILGHNTIESLLECPDEIHVVPAISGGKGIGKILIGAALIAVAIVAAPMLGPQISGILISMGVSMIISGITDLFIKAPSLSKETDPDASKYLGLSGNTVKLGTLRSYSMGRIRLTASHLLALNVDSNDLVRGEFPV</sequence>
<proteinExistence type="predicted"/>
<dbReference type="Proteomes" id="UP000321026">
    <property type="component" value="Unassembled WGS sequence"/>
</dbReference>
<keyword evidence="1" id="KW-0812">Transmembrane</keyword>
<evidence type="ECO:0000313" key="3">
    <source>
        <dbReference type="Proteomes" id="UP000321026"/>
    </source>
</evidence>
<organism evidence="2 3">
    <name type="scientific">Candidatus Dojkabacteria bacterium</name>
    <dbReference type="NCBI Taxonomy" id="2099670"/>
    <lineage>
        <taxon>Bacteria</taxon>
        <taxon>Candidatus Dojkabacteria</taxon>
    </lineage>
</organism>
<evidence type="ECO:0008006" key="4">
    <source>
        <dbReference type="Google" id="ProtNLM"/>
    </source>
</evidence>
<evidence type="ECO:0000313" key="2">
    <source>
        <dbReference type="EMBL" id="TXG77756.1"/>
    </source>
</evidence>